<dbReference type="RefSeq" id="WP_307408583.1">
    <property type="nucleotide sequence ID" value="NZ_JAUSUR010000004.1"/>
</dbReference>
<organism evidence="3 4">
    <name type="scientific">Breznakia pachnodae</name>
    <dbReference type="NCBI Taxonomy" id="265178"/>
    <lineage>
        <taxon>Bacteria</taxon>
        <taxon>Bacillati</taxon>
        <taxon>Bacillota</taxon>
        <taxon>Erysipelotrichia</taxon>
        <taxon>Erysipelotrichales</taxon>
        <taxon>Erysipelotrichaceae</taxon>
        <taxon>Breznakia</taxon>
    </lineage>
</organism>
<keyword evidence="4" id="KW-1185">Reference proteome</keyword>
<dbReference type="NCBIfam" id="TIGR00090">
    <property type="entry name" value="rsfS_iojap_ybeB"/>
    <property type="match status" value="1"/>
</dbReference>
<evidence type="ECO:0000256" key="1">
    <source>
        <dbReference type="ARBA" id="ARBA00010574"/>
    </source>
</evidence>
<protein>
    <recommendedName>
        <fullName evidence="2">Ribosomal silencing factor RsfS</fullName>
    </recommendedName>
</protein>
<dbReference type="Pfam" id="PF02410">
    <property type="entry name" value="RsfS"/>
    <property type="match status" value="1"/>
</dbReference>
<accession>A0ABU0E441</accession>
<evidence type="ECO:0000313" key="4">
    <source>
        <dbReference type="Proteomes" id="UP001230220"/>
    </source>
</evidence>
<dbReference type="PANTHER" id="PTHR21043:SF0">
    <property type="entry name" value="MITOCHONDRIAL ASSEMBLY OF RIBOSOMAL LARGE SUBUNIT PROTEIN 1"/>
    <property type="match status" value="1"/>
</dbReference>
<dbReference type="InterPro" id="IPR043519">
    <property type="entry name" value="NT_sf"/>
</dbReference>
<keyword evidence="2" id="KW-0678">Repressor</keyword>
<evidence type="ECO:0000256" key="2">
    <source>
        <dbReference type="HAMAP-Rule" id="MF_01477"/>
    </source>
</evidence>
<dbReference type="HAMAP" id="MF_01477">
    <property type="entry name" value="Iojap_RsfS"/>
    <property type="match status" value="1"/>
</dbReference>
<comment type="function">
    <text evidence="2">Functions as a ribosomal silencing factor. Interacts with ribosomal protein uL14 (rplN), blocking formation of intersubunit bridge B8. Prevents association of the 30S and 50S ribosomal subunits and the formation of functional ribosomes, thus repressing translation.</text>
</comment>
<dbReference type="SUPFAM" id="SSF81301">
    <property type="entry name" value="Nucleotidyltransferase"/>
    <property type="match status" value="1"/>
</dbReference>
<name>A0ABU0E441_9FIRM</name>
<sequence length="114" mass="13474">MEKKLEVILNAINKTKGEDILVYDFTALNPFIDRVVITHADNLRQVFAIANNIRDELKEKGYTIHHFEGSRDSRWILIDADEIVVHIFLDEERDLYQLERLYADLPRLESQYNV</sequence>
<dbReference type="InterPro" id="IPR004394">
    <property type="entry name" value="Iojap/RsfS/C7orf30"/>
</dbReference>
<gene>
    <name evidence="2" type="primary">rsfS</name>
    <name evidence="3" type="ORF">J2S15_002417</name>
</gene>
<dbReference type="Gene3D" id="3.30.460.10">
    <property type="entry name" value="Beta Polymerase, domain 2"/>
    <property type="match status" value="1"/>
</dbReference>
<comment type="subunit">
    <text evidence="2">Interacts with ribosomal protein uL14 (rplN).</text>
</comment>
<keyword evidence="2" id="KW-0963">Cytoplasm</keyword>
<proteinExistence type="inferred from homology"/>
<comment type="subcellular location">
    <subcellularLocation>
        <location evidence="2">Cytoplasm</location>
    </subcellularLocation>
</comment>
<evidence type="ECO:0000313" key="3">
    <source>
        <dbReference type="EMBL" id="MDQ0361667.1"/>
    </source>
</evidence>
<dbReference type="Proteomes" id="UP001230220">
    <property type="component" value="Unassembled WGS sequence"/>
</dbReference>
<dbReference type="PANTHER" id="PTHR21043">
    <property type="entry name" value="IOJAP SUPERFAMILY ORTHOLOG"/>
    <property type="match status" value="1"/>
</dbReference>
<reference evidence="3 4" key="1">
    <citation type="submission" date="2023-07" db="EMBL/GenBank/DDBJ databases">
        <title>Genomic Encyclopedia of Type Strains, Phase IV (KMG-IV): sequencing the most valuable type-strain genomes for metagenomic binning, comparative biology and taxonomic classification.</title>
        <authorList>
            <person name="Goeker M."/>
        </authorList>
    </citation>
    <scope>NUCLEOTIDE SEQUENCE [LARGE SCALE GENOMIC DNA]</scope>
    <source>
        <strain evidence="3 4">DSM 16784</strain>
    </source>
</reference>
<keyword evidence="2" id="KW-0810">Translation regulation</keyword>
<comment type="similarity">
    <text evidence="1 2">Belongs to the Iojap/RsfS family.</text>
</comment>
<comment type="caution">
    <text evidence="3">The sequence shown here is derived from an EMBL/GenBank/DDBJ whole genome shotgun (WGS) entry which is preliminary data.</text>
</comment>
<dbReference type="EMBL" id="JAUSUR010000004">
    <property type="protein sequence ID" value="MDQ0361667.1"/>
    <property type="molecule type" value="Genomic_DNA"/>
</dbReference>